<name>A0A388TC29_TERA1</name>
<dbReference type="Pfam" id="PF14384">
    <property type="entry name" value="BrnA_antitoxin"/>
    <property type="match status" value="1"/>
</dbReference>
<dbReference type="AlphaFoldDB" id="A0A388TC29"/>
<dbReference type="InterPro" id="IPR025528">
    <property type="entry name" value="BrnA_antitoxin"/>
</dbReference>
<dbReference type="EMBL" id="BGZN01000026">
    <property type="protein sequence ID" value="GBR74020.1"/>
    <property type="molecule type" value="Genomic_DNA"/>
</dbReference>
<sequence>MTITRMTFKEAKKRLTPKVLKCLRSIKDEDIDYSEIPKLDAQFWRKAKPLRGRPKKAVCKDMINLRLDHFAVAALRDSGKGWQTRVSDYISEGVRAGALQ</sequence>
<keyword evidence="2" id="KW-1185">Reference proteome</keyword>
<protein>
    <submittedName>
        <fullName evidence="1">Antitoxin BrnA</fullName>
    </submittedName>
</protein>
<organism evidence="1 2">
    <name type="scientific">Termititenax aidoneus</name>
    <dbReference type="NCBI Taxonomy" id="2218524"/>
    <lineage>
        <taxon>Bacteria</taxon>
        <taxon>Bacillati</taxon>
        <taxon>Candidatus Margulisiibacteriota</taxon>
        <taxon>Candidatus Termititenacia</taxon>
        <taxon>Candidatus Termititenacales</taxon>
        <taxon>Candidatus Termititenacaceae</taxon>
        <taxon>Candidatus Termititenax</taxon>
    </lineage>
</organism>
<accession>A0A388TC29</accession>
<reference evidence="1 2" key="1">
    <citation type="journal article" date="2019" name="ISME J.">
        <title>Genome analyses of uncultured TG2/ZB3 bacteria in 'Margulisbacteria' specifically attached to ectosymbiotic spirochetes of protists in the termite gut.</title>
        <authorList>
            <person name="Utami Y.D."/>
            <person name="Kuwahara H."/>
            <person name="Igai K."/>
            <person name="Murakami T."/>
            <person name="Sugaya K."/>
            <person name="Morikawa T."/>
            <person name="Nagura Y."/>
            <person name="Yuki M."/>
            <person name="Deevong P."/>
            <person name="Inoue T."/>
            <person name="Kihara K."/>
            <person name="Lo N."/>
            <person name="Yamada A."/>
            <person name="Ohkuma M."/>
            <person name="Hongoh Y."/>
        </authorList>
    </citation>
    <scope>NUCLEOTIDE SEQUENCE [LARGE SCALE GENOMIC DNA]</scope>
    <source>
        <strain evidence="1">NkOx7-01</strain>
    </source>
</reference>
<evidence type="ECO:0000313" key="1">
    <source>
        <dbReference type="EMBL" id="GBR74020.1"/>
    </source>
</evidence>
<comment type="caution">
    <text evidence="1">The sequence shown here is derived from an EMBL/GenBank/DDBJ whole genome shotgun (WGS) entry which is preliminary data.</text>
</comment>
<evidence type="ECO:0000313" key="2">
    <source>
        <dbReference type="Proteomes" id="UP000269352"/>
    </source>
</evidence>
<gene>
    <name evidence="1" type="primary">brnA</name>
    <name evidence="1" type="ORF">NO1_1262</name>
</gene>
<dbReference type="Proteomes" id="UP000269352">
    <property type="component" value="Unassembled WGS sequence"/>
</dbReference>
<proteinExistence type="predicted"/>